<organism evidence="1">
    <name type="scientific">marine sediment metagenome</name>
    <dbReference type="NCBI Taxonomy" id="412755"/>
    <lineage>
        <taxon>unclassified sequences</taxon>
        <taxon>metagenomes</taxon>
        <taxon>ecological metagenomes</taxon>
    </lineage>
</organism>
<gene>
    <name evidence="1" type="ORF">LCGC14_2906500</name>
</gene>
<comment type="caution">
    <text evidence="1">The sequence shown here is derived from an EMBL/GenBank/DDBJ whole genome shotgun (WGS) entry which is preliminary data.</text>
</comment>
<accession>A0A0F8XTB3</accession>
<dbReference type="AlphaFoldDB" id="A0A0F8XTB3"/>
<protein>
    <submittedName>
        <fullName evidence="1">Uncharacterized protein</fullName>
    </submittedName>
</protein>
<evidence type="ECO:0000313" key="1">
    <source>
        <dbReference type="EMBL" id="KKK72178.1"/>
    </source>
</evidence>
<sequence length="71" mass="7704">MLIYEARHHQQGPSSSIVAMFKVKNDAQPSEIWRLAVAAIGSVEGASKELAKGGVLEVRYITNPDACYNEG</sequence>
<proteinExistence type="predicted"/>
<dbReference type="EMBL" id="LAZR01057380">
    <property type="protein sequence ID" value="KKK72178.1"/>
    <property type="molecule type" value="Genomic_DNA"/>
</dbReference>
<reference evidence="1" key="1">
    <citation type="journal article" date="2015" name="Nature">
        <title>Complex archaea that bridge the gap between prokaryotes and eukaryotes.</title>
        <authorList>
            <person name="Spang A."/>
            <person name="Saw J.H."/>
            <person name="Jorgensen S.L."/>
            <person name="Zaremba-Niedzwiedzka K."/>
            <person name="Martijn J."/>
            <person name="Lind A.E."/>
            <person name="van Eijk R."/>
            <person name="Schleper C."/>
            <person name="Guy L."/>
            <person name="Ettema T.J."/>
        </authorList>
    </citation>
    <scope>NUCLEOTIDE SEQUENCE</scope>
</reference>
<name>A0A0F8XTB3_9ZZZZ</name>